<sequence length="313" mass="32802">MTAADAEACAVAAAADIICSLRGADLAGWTPPWGTAAAKGKEVVVEEEEEELAWPTVARGKRSRSSRRRSPSGSGSAATKGRWARGSPASPLDYSGGSGSGSAASTSGCEDGAFCSPPPPPPPVVTAAAATTPTAAPTPSPAKVGPAGRRQLILPTPPPRPAGQRPRKKMRLPEIQQLVRSLTVENDGLREEMVALQRACTALSKENCKLELQGVLLTVHACFVFNQPYMSGIFPPIKNAMLPGHDLNLCTPTRILDMTRLEKSSKRNGTKSEGQQARPQPDEPAAKQESQNGFVLPDLNLPVEDMAADGSAP</sequence>
<gene>
    <name evidence="3" type="ORF">OsI_23898</name>
</gene>
<feature type="region of interest" description="Disordered" evidence="2">
    <location>
        <begin position="263"/>
        <end position="313"/>
    </location>
</feature>
<evidence type="ECO:0000313" key="4">
    <source>
        <dbReference type="Proteomes" id="UP000007015"/>
    </source>
</evidence>
<evidence type="ECO:0008006" key="5">
    <source>
        <dbReference type="Google" id="ProtNLM"/>
    </source>
</evidence>
<dbReference type="PANTHER" id="PTHR35099:SF2">
    <property type="entry name" value="OS02G0182700 PROTEIN"/>
    <property type="match status" value="1"/>
</dbReference>
<keyword evidence="4" id="KW-1185">Reference proteome</keyword>
<organism evidence="3 4">
    <name type="scientific">Oryza sativa subsp. indica</name>
    <name type="common">Rice</name>
    <dbReference type="NCBI Taxonomy" id="39946"/>
    <lineage>
        <taxon>Eukaryota</taxon>
        <taxon>Viridiplantae</taxon>
        <taxon>Streptophyta</taxon>
        <taxon>Embryophyta</taxon>
        <taxon>Tracheophyta</taxon>
        <taxon>Spermatophyta</taxon>
        <taxon>Magnoliopsida</taxon>
        <taxon>Liliopsida</taxon>
        <taxon>Poales</taxon>
        <taxon>Poaceae</taxon>
        <taxon>BOP clade</taxon>
        <taxon>Oryzoideae</taxon>
        <taxon>Oryzeae</taxon>
        <taxon>Oryzinae</taxon>
        <taxon>Oryza</taxon>
        <taxon>Oryza sativa</taxon>
    </lineage>
</organism>
<evidence type="ECO:0000313" key="3">
    <source>
        <dbReference type="EMBL" id="EEC81078.1"/>
    </source>
</evidence>
<dbReference type="HOGENOM" id="CLU_060841_0_0_1"/>
<dbReference type="STRING" id="39946.B8B0R1"/>
<proteinExistence type="predicted"/>
<dbReference type="PANTHER" id="PTHR35099">
    <property type="entry name" value="OS02G0182700 PROTEIN"/>
    <property type="match status" value="1"/>
</dbReference>
<evidence type="ECO:0000256" key="1">
    <source>
        <dbReference type="SAM" id="Coils"/>
    </source>
</evidence>
<evidence type="ECO:0000256" key="2">
    <source>
        <dbReference type="SAM" id="MobiDB-lite"/>
    </source>
</evidence>
<dbReference type="Gramene" id="BGIOSGA020785-TA">
    <property type="protein sequence ID" value="BGIOSGA020785-PA"/>
    <property type="gene ID" value="BGIOSGA020785"/>
</dbReference>
<dbReference type="AlphaFoldDB" id="B8B0R1"/>
<feature type="region of interest" description="Disordered" evidence="2">
    <location>
        <begin position="40"/>
        <end position="171"/>
    </location>
</feature>
<dbReference type="EMBL" id="CM000131">
    <property type="protein sequence ID" value="EEC81078.1"/>
    <property type="molecule type" value="Genomic_DNA"/>
</dbReference>
<protein>
    <recommendedName>
        <fullName evidence="5">BZIP domain-containing protein</fullName>
    </recommendedName>
</protein>
<dbReference type="OMA" id="TPPWRKH"/>
<reference evidence="3 4" key="1">
    <citation type="journal article" date="2005" name="PLoS Biol.">
        <title>The genomes of Oryza sativa: a history of duplications.</title>
        <authorList>
            <person name="Yu J."/>
            <person name="Wang J."/>
            <person name="Lin W."/>
            <person name="Li S."/>
            <person name="Li H."/>
            <person name="Zhou J."/>
            <person name="Ni P."/>
            <person name="Dong W."/>
            <person name="Hu S."/>
            <person name="Zeng C."/>
            <person name="Zhang J."/>
            <person name="Zhang Y."/>
            <person name="Li R."/>
            <person name="Xu Z."/>
            <person name="Li S."/>
            <person name="Li X."/>
            <person name="Zheng H."/>
            <person name="Cong L."/>
            <person name="Lin L."/>
            <person name="Yin J."/>
            <person name="Geng J."/>
            <person name="Li G."/>
            <person name="Shi J."/>
            <person name="Liu J."/>
            <person name="Lv H."/>
            <person name="Li J."/>
            <person name="Wang J."/>
            <person name="Deng Y."/>
            <person name="Ran L."/>
            <person name="Shi X."/>
            <person name="Wang X."/>
            <person name="Wu Q."/>
            <person name="Li C."/>
            <person name="Ren X."/>
            <person name="Wang J."/>
            <person name="Wang X."/>
            <person name="Li D."/>
            <person name="Liu D."/>
            <person name="Zhang X."/>
            <person name="Ji Z."/>
            <person name="Zhao W."/>
            <person name="Sun Y."/>
            <person name="Zhang Z."/>
            <person name="Bao J."/>
            <person name="Han Y."/>
            <person name="Dong L."/>
            <person name="Ji J."/>
            <person name="Chen P."/>
            <person name="Wu S."/>
            <person name="Liu J."/>
            <person name="Xiao Y."/>
            <person name="Bu D."/>
            <person name="Tan J."/>
            <person name="Yang L."/>
            <person name="Ye C."/>
            <person name="Zhang J."/>
            <person name="Xu J."/>
            <person name="Zhou Y."/>
            <person name="Yu Y."/>
            <person name="Zhang B."/>
            <person name="Zhuang S."/>
            <person name="Wei H."/>
            <person name="Liu B."/>
            <person name="Lei M."/>
            <person name="Yu H."/>
            <person name="Li Y."/>
            <person name="Xu H."/>
            <person name="Wei S."/>
            <person name="He X."/>
            <person name="Fang L."/>
            <person name="Zhang Z."/>
            <person name="Zhang Y."/>
            <person name="Huang X."/>
            <person name="Su Z."/>
            <person name="Tong W."/>
            <person name="Li J."/>
            <person name="Tong Z."/>
            <person name="Li S."/>
            <person name="Ye J."/>
            <person name="Wang L."/>
            <person name="Fang L."/>
            <person name="Lei T."/>
            <person name="Chen C."/>
            <person name="Chen H."/>
            <person name="Xu Z."/>
            <person name="Li H."/>
            <person name="Huang H."/>
            <person name="Zhang F."/>
            <person name="Xu H."/>
            <person name="Li N."/>
            <person name="Zhao C."/>
            <person name="Li S."/>
            <person name="Dong L."/>
            <person name="Huang Y."/>
            <person name="Li L."/>
            <person name="Xi Y."/>
            <person name="Qi Q."/>
            <person name="Li W."/>
            <person name="Zhang B."/>
            <person name="Hu W."/>
            <person name="Zhang Y."/>
            <person name="Tian X."/>
            <person name="Jiao Y."/>
            <person name="Liang X."/>
            <person name="Jin J."/>
            <person name="Gao L."/>
            <person name="Zheng W."/>
            <person name="Hao B."/>
            <person name="Liu S."/>
            <person name="Wang W."/>
            <person name="Yuan L."/>
            <person name="Cao M."/>
            <person name="McDermott J."/>
            <person name="Samudrala R."/>
            <person name="Wang J."/>
            <person name="Wong G.K."/>
            <person name="Yang H."/>
        </authorList>
    </citation>
    <scope>NUCLEOTIDE SEQUENCE [LARGE SCALE GENOMIC DNA]</scope>
    <source>
        <strain evidence="4">cv. 93-11</strain>
    </source>
</reference>
<dbReference type="Proteomes" id="UP000007015">
    <property type="component" value="Chromosome 6"/>
</dbReference>
<name>B8B0R1_ORYSI</name>
<keyword evidence="1" id="KW-0175">Coiled coil</keyword>
<feature type="coiled-coil region" evidence="1">
    <location>
        <begin position="179"/>
        <end position="206"/>
    </location>
</feature>
<accession>B8B0R1</accession>
<feature type="compositionally biased region" description="Basic residues" evidence="2">
    <location>
        <begin position="59"/>
        <end position="70"/>
    </location>
</feature>
<feature type="compositionally biased region" description="Low complexity" evidence="2">
    <location>
        <begin position="125"/>
        <end position="137"/>
    </location>
</feature>